<protein>
    <submittedName>
        <fullName evidence="3">SAM-dependent methyltransferase</fullName>
    </submittedName>
</protein>
<keyword evidence="1 3" id="KW-0489">Methyltransferase</keyword>
<evidence type="ECO:0000256" key="2">
    <source>
        <dbReference type="ARBA" id="ARBA00022679"/>
    </source>
</evidence>
<dbReference type="Pfam" id="PF02636">
    <property type="entry name" value="Methyltransf_28"/>
    <property type="match status" value="1"/>
</dbReference>
<proteinExistence type="predicted"/>
<name>A0ABP8XPH2_9MICO</name>
<dbReference type="RefSeq" id="WP_345500646.1">
    <property type="nucleotide sequence ID" value="NZ_BAABLO010000001.1"/>
</dbReference>
<dbReference type="GO" id="GO:0008168">
    <property type="term" value="F:methyltransferase activity"/>
    <property type="evidence" value="ECO:0007669"/>
    <property type="project" value="UniProtKB-KW"/>
</dbReference>
<dbReference type="InterPro" id="IPR038375">
    <property type="entry name" value="NDUFAF7_sf"/>
</dbReference>
<accession>A0ABP8XPH2</accession>
<organism evidence="3 4">
    <name type="scientific">Pedococcus ginsenosidimutans</name>
    <dbReference type="NCBI Taxonomy" id="490570"/>
    <lineage>
        <taxon>Bacteria</taxon>
        <taxon>Bacillati</taxon>
        <taxon>Actinomycetota</taxon>
        <taxon>Actinomycetes</taxon>
        <taxon>Micrococcales</taxon>
        <taxon>Intrasporangiaceae</taxon>
        <taxon>Pedococcus</taxon>
    </lineage>
</organism>
<dbReference type="SUPFAM" id="SSF53335">
    <property type="entry name" value="S-adenosyl-L-methionine-dependent methyltransferases"/>
    <property type="match status" value="1"/>
</dbReference>
<keyword evidence="4" id="KW-1185">Reference proteome</keyword>
<evidence type="ECO:0000313" key="4">
    <source>
        <dbReference type="Proteomes" id="UP001500556"/>
    </source>
</evidence>
<evidence type="ECO:0000313" key="3">
    <source>
        <dbReference type="EMBL" id="GAA4710276.1"/>
    </source>
</evidence>
<comment type="caution">
    <text evidence="3">The sequence shown here is derived from an EMBL/GenBank/DDBJ whole genome shotgun (WGS) entry which is preliminary data.</text>
</comment>
<evidence type="ECO:0000256" key="1">
    <source>
        <dbReference type="ARBA" id="ARBA00022603"/>
    </source>
</evidence>
<dbReference type="EMBL" id="BAABLO010000001">
    <property type="protein sequence ID" value="GAA4710276.1"/>
    <property type="molecule type" value="Genomic_DNA"/>
</dbReference>
<dbReference type="GO" id="GO:0032259">
    <property type="term" value="P:methylation"/>
    <property type="evidence" value="ECO:0007669"/>
    <property type="project" value="UniProtKB-KW"/>
</dbReference>
<dbReference type="InterPro" id="IPR029063">
    <property type="entry name" value="SAM-dependent_MTases_sf"/>
</dbReference>
<dbReference type="Gene3D" id="3.40.50.12710">
    <property type="match status" value="1"/>
</dbReference>
<dbReference type="InterPro" id="IPR003788">
    <property type="entry name" value="NDUFAF7"/>
</dbReference>
<dbReference type="Proteomes" id="UP001500556">
    <property type="component" value="Unassembled WGS sequence"/>
</dbReference>
<gene>
    <name evidence="3" type="ORF">GCM10025782_02880</name>
</gene>
<reference evidence="4" key="1">
    <citation type="journal article" date="2019" name="Int. J. Syst. Evol. Microbiol.">
        <title>The Global Catalogue of Microorganisms (GCM) 10K type strain sequencing project: providing services to taxonomists for standard genome sequencing and annotation.</title>
        <authorList>
            <consortium name="The Broad Institute Genomics Platform"/>
            <consortium name="The Broad Institute Genome Sequencing Center for Infectious Disease"/>
            <person name="Wu L."/>
            <person name="Ma J."/>
        </authorList>
    </citation>
    <scope>NUCLEOTIDE SEQUENCE [LARGE SCALE GENOMIC DNA]</scope>
    <source>
        <strain evidence="4">JCM 18961</strain>
    </source>
</reference>
<sequence length="317" mass="33272">MARVEWQRAWQDALYGADGFYRDARGPAGHFTTATHGRTGAVLAGALVALAREHDLTRVVDVGAGRGELLAHLHAVAPDLHLTGVDVVDAGEVQAGLPPGCGWVRSTGGAALPEDLTGLDDALVVAHEWLDVVPCVVAQVDDDGVLRHVEVDGATGSEALGQPVGGDDLAWAREHWPTTTPGDRVEVGLARDRAWSTLLSRLHHGVAVAVDYAHRAGERPAGGTLAAYREGRTVTPVPDGSCDLTAHVAMDTLDHDELLDQRTALRGLGVDGSTPPHDLALREPQAYLRALELSSAAAALTAPGGFGDFLWAVKRVG</sequence>
<keyword evidence="2" id="KW-0808">Transferase</keyword>